<proteinExistence type="predicted"/>
<gene>
    <name evidence="1" type="ORF">OG849_35435</name>
</gene>
<protein>
    <submittedName>
        <fullName evidence="1">Uncharacterized protein</fullName>
    </submittedName>
</protein>
<organism evidence="1 2">
    <name type="scientific">Streptomyces cyaneofuscatus</name>
    <dbReference type="NCBI Taxonomy" id="66883"/>
    <lineage>
        <taxon>Bacteria</taxon>
        <taxon>Bacillati</taxon>
        <taxon>Actinomycetota</taxon>
        <taxon>Actinomycetes</taxon>
        <taxon>Kitasatosporales</taxon>
        <taxon>Streptomycetaceae</taxon>
        <taxon>Streptomyces</taxon>
    </lineage>
</organism>
<geneLocation type="plasmid" evidence="1 2">
    <name>unnamed1</name>
</geneLocation>
<dbReference type="RefSeq" id="WP_326707969.1">
    <property type="nucleotide sequence ID" value="NZ_CP109084.1"/>
</dbReference>
<keyword evidence="1" id="KW-0614">Plasmid</keyword>
<dbReference type="Proteomes" id="UP001356428">
    <property type="component" value="Plasmid unnamed1"/>
</dbReference>
<evidence type="ECO:0000313" key="2">
    <source>
        <dbReference type="Proteomes" id="UP001356428"/>
    </source>
</evidence>
<dbReference type="EMBL" id="CP109084">
    <property type="protein sequence ID" value="WSB12620.1"/>
    <property type="molecule type" value="Genomic_DNA"/>
</dbReference>
<name>A0ABZ1F862_9ACTN</name>
<evidence type="ECO:0000313" key="1">
    <source>
        <dbReference type="EMBL" id="WSB12620.1"/>
    </source>
</evidence>
<accession>A0ABZ1F862</accession>
<sequence length="203" mass="21768">MSDDSPETTSAAPWERTPIPAEHQRLLATVAAHPVVENVGSLADLLAKLPPEMSLWLDEHAREDPANRMKQQFLAVTPRIVGVSNSEGPTGPSMEAGLELGIVHVPFNSSPDERVALATRSDLPPDSAYARAEHRMELGQVPAALGDLASLLRNVAGLLEGATEWMDRNSTDAESLHVEASRINQAAARIGQAAKTIREEDCG</sequence>
<reference evidence="1 2" key="1">
    <citation type="submission" date="2022-10" db="EMBL/GenBank/DDBJ databases">
        <title>The complete genomes of actinobacterial strains from the NBC collection.</title>
        <authorList>
            <person name="Joergensen T.S."/>
            <person name="Alvarez Arevalo M."/>
            <person name="Sterndorff E.B."/>
            <person name="Faurdal D."/>
            <person name="Vuksanovic O."/>
            <person name="Mourched A.-S."/>
            <person name="Charusanti P."/>
            <person name="Shaw S."/>
            <person name="Blin K."/>
            <person name="Weber T."/>
        </authorList>
    </citation>
    <scope>NUCLEOTIDE SEQUENCE [LARGE SCALE GENOMIC DNA]</scope>
    <source>
        <strain evidence="1 2">NBC 01792</strain>
        <plasmid evidence="1 2">unnamed1</plasmid>
    </source>
</reference>
<keyword evidence="2" id="KW-1185">Reference proteome</keyword>